<evidence type="ECO:0000313" key="5">
    <source>
        <dbReference type="Proteomes" id="UP000034805"/>
    </source>
</evidence>
<feature type="non-terminal residue" evidence="4">
    <location>
        <position position="1370"/>
    </location>
</feature>
<evidence type="ECO:0000313" key="4">
    <source>
        <dbReference type="EMBL" id="KPP69386.1"/>
    </source>
</evidence>
<organism evidence="4 5">
    <name type="scientific">Scleropages formosus</name>
    <name type="common">Asian bonytongue</name>
    <name type="synonym">Osteoglossum formosum</name>
    <dbReference type="NCBI Taxonomy" id="113540"/>
    <lineage>
        <taxon>Eukaryota</taxon>
        <taxon>Metazoa</taxon>
        <taxon>Chordata</taxon>
        <taxon>Craniata</taxon>
        <taxon>Vertebrata</taxon>
        <taxon>Euteleostomi</taxon>
        <taxon>Actinopterygii</taxon>
        <taxon>Neopterygii</taxon>
        <taxon>Teleostei</taxon>
        <taxon>Osteoglossocephala</taxon>
        <taxon>Osteoglossomorpha</taxon>
        <taxon>Osteoglossiformes</taxon>
        <taxon>Osteoglossidae</taxon>
        <taxon>Scleropages</taxon>
    </lineage>
</organism>
<feature type="compositionally biased region" description="Polar residues" evidence="2">
    <location>
        <begin position="829"/>
        <end position="843"/>
    </location>
</feature>
<feature type="domain" description="TOG" evidence="3">
    <location>
        <begin position="1156"/>
        <end position="1370"/>
    </location>
</feature>
<dbReference type="InterPro" id="IPR016024">
    <property type="entry name" value="ARM-type_fold"/>
</dbReference>
<dbReference type="SUPFAM" id="SSF48371">
    <property type="entry name" value="ARM repeat"/>
    <property type="match status" value="2"/>
</dbReference>
<dbReference type="PANTHER" id="PTHR21567">
    <property type="entry name" value="CLASP"/>
    <property type="match status" value="1"/>
</dbReference>
<feature type="non-terminal residue" evidence="4">
    <location>
        <position position="1"/>
    </location>
</feature>
<dbReference type="GO" id="GO:0005881">
    <property type="term" value="C:cytoplasmic microtubule"/>
    <property type="evidence" value="ECO:0007669"/>
    <property type="project" value="TreeGrafter"/>
</dbReference>
<dbReference type="Gene3D" id="1.25.10.10">
    <property type="entry name" value="Leucine-rich Repeat Variant"/>
    <property type="match status" value="3"/>
</dbReference>
<feature type="region of interest" description="Disordered" evidence="2">
    <location>
        <begin position="816"/>
        <end position="878"/>
    </location>
</feature>
<feature type="compositionally biased region" description="Polar residues" evidence="2">
    <location>
        <begin position="850"/>
        <end position="859"/>
    </location>
</feature>
<protein>
    <recommendedName>
        <fullName evidence="3">TOG domain-containing protein</fullName>
    </recommendedName>
</protein>
<evidence type="ECO:0000256" key="1">
    <source>
        <dbReference type="SAM" id="Coils"/>
    </source>
</evidence>
<dbReference type="SMART" id="SM01349">
    <property type="entry name" value="TOG"/>
    <property type="match status" value="3"/>
</dbReference>
<feature type="domain" description="TOG" evidence="3">
    <location>
        <begin position="78"/>
        <end position="295"/>
    </location>
</feature>
<feature type="compositionally biased region" description="Pro residues" evidence="2">
    <location>
        <begin position="862"/>
        <end position="877"/>
    </location>
</feature>
<gene>
    <name evidence="4" type="ORF">Z043_111866</name>
</gene>
<accession>A0A0P7ULG3</accession>
<feature type="coiled-coil region" evidence="1">
    <location>
        <begin position="148"/>
        <end position="175"/>
    </location>
</feature>
<dbReference type="InterPro" id="IPR034085">
    <property type="entry name" value="TOG"/>
</dbReference>
<name>A0A0P7ULG3_SCLFO</name>
<dbReference type="InterPro" id="IPR011989">
    <property type="entry name" value="ARM-like"/>
</dbReference>
<feature type="compositionally biased region" description="Low complexity" evidence="2">
    <location>
        <begin position="738"/>
        <end position="751"/>
    </location>
</feature>
<comment type="caution">
    <text evidence="4">The sequence shown here is derived from an EMBL/GenBank/DDBJ whole genome shotgun (WGS) entry which is preliminary data.</text>
</comment>
<dbReference type="EMBL" id="JARO02003981">
    <property type="protein sequence ID" value="KPP69386.1"/>
    <property type="molecule type" value="Genomic_DNA"/>
</dbReference>
<dbReference type="GO" id="GO:0000226">
    <property type="term" value="P:microtubule cytoskeleton organization"/>
    <property type="evidence" value="ECO:0007669"/>
    <property type="project" value="TreeGrafter"/>
</dbReference>
<dbReference type="GO" id="GO:0008017">
    <property type="term" value="F:microtubule binding"/>
    <property type="evidence" value="ECO:0007669"/>
    <property type="project" value="TreeGrafter"/>
</dbReference>
<feature type="region of interest" description="Disordered" evidence="2">
    <location>
        <begin position="735"/>
        <end position="766"/>
    </location>
</feature>
<keyword evidence="1" id="KW-0175">Coiled coil</keyword>
<proteinExistence type="predicted"/>
<evidence type="ECO:0000256" key="2">
    <source>
        <dbReference type="SAM" id="MobiDB-lite"/>
    </source>
</evidence>
<sequence>ESAVLPPYAGPRRVRRSSASCHFWLSVVQHICRGFEKELVETGRRGAPALHPPAAMTRSGDDLEKLSSPLRYPRLLARSWKPPAEMVFGMLPRELHKQLLDQKSYQNRTNGVEELKCILLSVDVRTLSADDVKRLLDDANFKVFLGTLQAMNILVQRLERDVEKHVKQIMAAVTKALGDTRPIARIEYMSVFRHLMKIVGPQKVLDLVMGQLGHEKSRVREDVLNIITAAMLTHPRKEFNVCNLCYKVAPCLADGNRRVRHAALELFSLLDFALDAGKKQPLMKALDLLELHGPGDALVAAIKARRARRTLPKLSSDGIVEYALVLPKPGERLSAPLGSGADLDWVLSGGRASSGRSQQADSAGPGRLYGSLGSLSDVLPQQRRIASARKSTVPWVTANAESKSSEQQLLCITPKGHQHNQDVKKLGEETLKLWRTGCRPPLLLCPSILLARPGMLYLQFLQLHADLSPSNSQPQQCFSKREKNGATCRGTSMAHITGHYPKGFAHRAVSSENNQSQNPEFNQEAHVSGSVEQTSLWTPQHGRLLFPTCQFHFSRVATTALLSSGRSSREPHHPRIAPALCEQFFVFVKHMAQQQRVQTLSQRWQPTQSHFYNRCSPLPPRSALVRSSSFDSSSCNVGHVAQSSNEHLDEEDPSLSGTRQCLERSSVEKDVDLDLFQLGAPDQEEEVVDHEEMMNSLRSLRFSAAKKRAKINLSSSDRDPEVDLDSPDSAVKLELLESPSRTPSSVTSPLSESGLSSLNSPPKGIFVGTKDSSEVLLSSAKRKPHTDQVSSNKKWVTATMEGTQLDCEVDESDVVKQKAESAGADLPVSPSSSQQLISGQCQNGFHHPQSHSTAQSPSLHQPIPPLQPRPPKNPPKPRLTRMAHLRRAASLMKANNGLSISSDESPGIQKPDLQPFPNPEQALTQSLDLISFGDWEKKIEGLNSLRSLVQFHPNTVVTRLHDVCLTIIEEMKNLRTGVSRAALGTMGDLYAHLHKSMDQELDWTASVLLERACHSNVFIRQEVDAALDSMVENCTPHLADTVEKMGTDCLLSGSRDVTGRILPAVAKLAQDSSQDARHYGRRILLFLASHPEFFKMLEKYIPDREIPYVKDTVLNLKAKMPPLRGVVVHLMPAGQSGHLLSTGSLYPREHSSKGLDHKISEKTEYIKQLTALMVSKDFRDRIQALDQLVADCKDNRDMVIASMFPVFDSFKARLQESNSKVNLHALQALQKVIILLKDNLAPVVSILIPAIIDHHLNSSNNAIYSAASAVIHALMENLDNTLLLQPFCSKAQFLSGKAKVDLIEKVADLVTELYPHKPQVVERRALPLLWHLLGTSSNGSSGVRVATVTLCQALHRQMGPGLAECALSQE</sequence>
<dbReference type="GO" id="GO:0005929">
    <property type="term" value="C:cilium"/>
    <property type="evidence" value="ECO:0007669"/>
    <property type="project" value="TreeGrafter"/>
</dbReference>
<dbReference type="PANTHER" id="PTHR21567:SF87">
    <property type="entry name" value="CRESCERIN-LIKE PROTEIN CHE-12"/>
    <property type="match status" value="1"/>
</dbReference>
<feature type="domain" description="TOG" evidence="3">
    <location>
        <begin position="912"/>
        <end position="1122"/>
    </location>
</feature>
<dbReference type="STRING" id="113540.ENSSFOP00015065801"/>
<evidence type="ECO:0000259" key="3">
    <source>
        <dbReference type="SMART" id="SM01349"/>
    </source>
</evidence>
<dbReference type="Proteomes" id="UP000034805">
    <property type="component" value="Unassembled WGS sequence"/>
</dbReference>
<reference evidence="4 5" key="1">
    <citation type="submission" date="2015-08" db="EMBL/GenBank/DDBJ databases">
        <title>The genome of the Asian arowana (Scleropages formosus).</title>
        <authorList>
            <person name="Tan M.H."/>
            <person name="Gan H.M."/>
            <person name="Croft L.J."/>
            <person name="Austin C.M."/>
        </authorList>
    </citation>
    <scope>NUCLEOTIDE SEQUENCE [LARGE SCALE GENOMIC DNA]</scope>
    <source>
        <strain evidence="4">Aro1</strain>
    </source>
</reference>